<proteinExistence type="predicted"/>
<evidence type="ECO:0000313" key="2">
    <source>
        <dbReference type="Proteomes" id="UP000030655"/>
    </source>
</evidence>
<dbReference type="HOGENOM" id="CLU_891297_0_0_1"/>
<evidence type="ECO:0000313" key="1">
    <source>
        <dbReference type="EMBL" id="KCZ82133.1"/>
    </source>
</evidence>
<reference evidence="1 2" key="2">
    <citation type="submission" date="2014-03" db="EMBL/GenBank/DDBJ databases">
        <title>The Genome Sequence of Anncaliia algerae insect isolate PRA339.</title>
        <authorList>
            <consortium name="The Broad Institute Genome Sequencing Platform"/>
            <consortium name="The Broad Institute Genome Sequencing Center for Infectious Disease"/>
            <person name="Cuomo C."/>
            <person name="Becnel J."/>
            <person name="Sanscrainte N."/>
            <person name="Walker B."/>
            <person name="Young S.K."/>
            <person name="Zeng Q."/>
            <person name="Gargeya S."/>
            <person name="Fitzgerald M."/>
            <person name="Haas B."/>
            <person name="Abouelleil A."/>
            <person name="Alvarado L."/>
            <person name="Arachchi H.M."/>
            <person name="Berlin A.M."/>
            <person name="Chapman S.B."/>
            <person name="Dewar J."/>
            <person name="Goldberg J."/>
            <person name="Griggs A."/>
            <person name="Gujja S."/>
            <person name="Hansen M."/>
            <person name="Howarth C."/>
            <person name="Imamovic A."/>
            <person name="Larimer J."/>
            <person name="McCowan C."/>
            <person name="Murphy C."/>
            <person name="Neiman D."/>
            <person name="Pearson M."/>
            <person name="Priest M."/>
            <person name="Roberts A."/>
            <person name="Saif S."/>
            <person name="Shea T."/>
            <person name="Sisk P."/>
            <person name="Sykes S."/>
            <person name="Wortman J."/>
            <person name="Nusbaum C."/>
            <person name="Birren B."/>
        </authorList>
    </citation>
    <scope>NUCLEOTIDE SEQUENCE [LARGE SCALE GENOMIC DNA]</scope>
    <source>
        <strain evidence="1 2">PRA339</strain>
    </source>
</reference>
<accession>A0A059F4E3</accession>
<dbReference type="Proteomes" id="UP000030655">
    <property type="component" value="Unassembled WGS sequence"/>
</dbReference>
<dbReference type="EMBL" id="KK365132">
    <property type="protein sequence ID" value="KCZ82133.1"/>
    <property type="molecule type" value="Genomic_DNA"/>
</dbReference>
<dbReference type="VEuPathDB" id="MicrosporidiaDB:H312_00410"/>
<sequence>MQKIIASSEKILLLREKRKAIRETIEREEIAVNKLVKDNLDLFDYIINVDHMSICEANILETKFRLLVEERIKDICEETYKQILLIYEKLIIPDKISLTFPEQNKKDMLVSLEDYLKFLFCVHLFEEKLNIKSDTCIHFNLISLECVFSSQNEILSKINPVNITWNIDTSLLELFKKNITINFNTENLNTFIMKKKLDLFLKYLKKYMSFPKEGLFYLNSYLLPKNFATINLIHEKDTNLSESDKIINDFFSEVNIILLQSDIDEESKALIYSYMMLINKGITSFADTSYFKDKGTYYYVKWIDVFKNEVYY</sequence>
<keyword evidence="2" id="KW-1185">Reference proteome</keyword>
<protein>
    <submittedName>
        <fullName evidence="1">Uncharacterized protein</fullName>
    </submittedName>
</protein>
<organism evidence="1 2">
    <name type="scientific">Anncaliia algerae PRA339</name>
    <dbReference type="NCBI Taxonomy" id="1288291"/>
    <lineage>
        <taxon>Eukaryota</taxon>
        <taxon>Fungi</taxon>
        <taxon>Fungi incertae sedis</taxon>
        <taxon>Microsporidia</taxon>
        <taxon>Tubulinosematoidea</taxon>
        <taxon>Tubulinosematidae</taxon>
        <taxon>Anncaliia</taxon>
    </lineage>
</organism>
<name>A0A059F4E3_9MICR</name>
<dbReference type="AlphaFoldDB" id="A0A059F4E3"/>
<gene>
    <name evidence="1" type="ORF">H312_00410</name>
</gene>
<reference evidence="2" key="1">
    <citation type="submission" date="2013-02" db="EMBL/GenBank/DDBJ databases">
        <authorList>
            <consortium name="The Broad Institute Genome Sequencing Platform"/>
            <person name="Cuomo C."/>
            <person name="Becnel J."/>
            <person name="Sanscrainte N."/>
            <person name="Walker B."/>
            <person name="Young S.K."/>
            <person name="Zeng Q."/>
            <person name="Gargeya S."/>
            <person name="Fitzgerald M."/>
            <person name="Haas B."/>
            <person name="Abouelleil A."/>
            <person name="Alvarado L."/>
            <person name="Arachchi H.M."/>
            <person name="Berlin A.M."/>
            <person name="Chapman S.B."/>
            <person name="Dewar J."/>
            <person name="Goldberg J."/>
            <person name="Griggs A."/>
            <person name="Gujja S."/>
            <person name="Hansen M."/>
            <person name="Howarth C."/>
            <person name="Imamovic A."/>
            <person name="Larimer J."/>
            <person name="McCowan C."/>
            <person name="Murphy C."/>
            <person name="Neiman D."/>
            <person name="Pearson M."/>
            <person name="Priest M."/>
            <person name="Roberts A."/>
            <person name="Saif S."/>
            <person name="Shea T."/>
            <person name="Sisk P."/>
            <person name="Sykes S."/>
            <person name="Wortman J."/>
            <person name="Nusbaum C."/>
            <person name="Birren B."/>
        </authorList>
    </citation>
    <scope>NUCLEOTIDE SEQUENCE [LARGE SCALE GENOMIC DNA]</scope>
    <source>
        <strain evidence="2">PRA339</strain>
    </source>
</reference>
<dbReference type="OrthoDB" id="10402948at2759"/>